<proteinExistence type="predicted"/>
<dbReference type="VEuPathDB" id="FungiDB:ASPFODRAFT_702048"/>
<name>A0A1M3T583_ASPLC</name>
<evidence type="ECO:0000313" key="1">
    <source>
        <dbReference type="EMBL" id="OJZ81912.1"/>
    </source>
</evidence>
<accession>A0A1M3T583</accession>
<dbReference type="AlphaFoldDB" id="A0A1M3T583"/>
<dbReference type="EMBL" id="KV878249">
    <property type="protein sequence ID" value="OJZ81912.1"/>
    <property type="molecule type" value="Genomic_DNA"/>
</dbReference>
<gene>
    <name evidence="1" type="ORF">ASPFODRAFT_702048</name>
</gene>
<organism evidence="1 2">
    <name type="scientific">Aspergillus luchuensis (strain CBS 106.47)</name>
    <dbReference type="NCBI Taxonomy" id="1137211"/>
    <lineage>
        <taxon>Eukaryota</taxon>
        <taxon>Fungi</taxon>
        <taxon>Dikarya</taxon>
        <taxon>Ascomycota</taxon>
        <taxon>Pezizomycotina</taxon>
        <taxon>Eurotiomycetes</taxon>
        <taxon>Eurotiomycetidae</taxon>
        <taxon>Eurotiales</taxon>
        <taxon>Aspergillaceae</taxon>
        <taxon>Aspergillus</taxon>
        <taxon>Aspergillus subgen. Circumdati</taxon>
    </lineage>
</organism>
<sequence>MPRTGDTLQKLFYPTPEDIEHSRLTKDYLKLPLDYEEGNRSLPQLTHPQSFLEYTFRWWRPGSLTELNDANYMRAFEWLLDHSGESCPTWQYWTTEQKQIQEPLVKVLKHIVVWFDPTFRYPSQNENRLQTFRWTTTITETLMKCKLPAGSQRGFSVNDEGGYHREAQEYLETLWTFIDSDPNWKDAELKKQVCNLFPLKLTMIT</sequence>
<dbReference type="Proteomes" id="UP000184063">
    <property type="component" value="Unassembled WGS sequence"/>
</dbReference>
<dbReference type="OrthoDB" id="4434341at2759"/>
<protein>
    <submittedName>
        <fullName evidence="1">Uncharacterized protein</fullName>
    </submittedName>
</protein>
<evidence type="ECO:0000313" key="2">
    <source>
        <dbReference type="Proteomes" id="UP000184063"/>
    </source>
</evidence>
<reference evidence="2" key="1">
    <citation type="journal article" date="2017" name="Genome Biol.">
        <title>Comparative genomics reveals high biological diversity and specific adaptations in the industrially and medically important fungal genus Aspergillus.</title>
        <authorList>
            <person name="de Vries R.P."/>
            <person name="Riley R."/>
            <person name="Wiebenga A."/>
            <person name="Aguilar-Osorio G."/>
            <person name="Amillis S."/>
            <person name="Uchima C.A."/>
            <person name="Anderluh G."/>
            <person name="Asadollahi M."/>
            <person name="Askin M."/>
            <person name="Barry K."/>
            <person name="Battaglia E."/>
            <person name="Bayram O."/>
            <person name="Benocci T."/>
            <person name="Braus-Stromeyer S.A."/>
            <person name="Caldana C."/>
            <person name="Canovas D."/>
            <person name="Cerqueira G.C."/>
            <person name="Chen F."/>
            <person name="Chen W."/>
            <person name="Choi C."/>
            <person name="Clum A."/>
            <person name="Dos Santos R.A."/>
            <person name="Damasio A.R."/>
            <person name="Diallinas G."/>
            <person name="Emri T."/>
            <person name="Fekete E."/>
            <person name="Flipphi M."/>
            <person name="Freyberg S."/>
            <person name="Gallo A."/>
            <person name="Gournas C."/>
            <person name="Habgood R."/>
            <person name="Hainaut M."/>
            <person name="Harispe M.L."/>
            <person name="Henrissat B."/>
            <person name="Hilden K.S."/>
            <person name="Hope R."/>
            <person name="Hossain A."/>
            <person name="Karabika E."/>
            <person name="Karaffa L."/>
            <person name="Karanyi Z."/>
            <person name="Krasevec N."/>
            <person name="Kuo A."/>
            <person name="Kusch H."/>
            <person name="LaButti K."/>
            <person name="Lagendijk E.L."/>
            <person name="Lapidus A."/>
            <person name="Levasseur A."/>
            <person name="Lindquist E."/>
            <person name="Lipzen A."/>
            <person name="Logrieco A.F."/>
            <person name="MacCabe A."/>
            <person name="Maekelae M.R."/>
            <person name="Malavazi I."/>
            <person name="Melin P."/>
            <person name="Meyer V."/>
            <person name="Mielnichuk N."/>
            <person name="Miskei M."/>
            <person name="Molnar A.P."/>
            <person name="Mule G."/>
            <person name="Ngan C.Y."/>
            <person name="Orejas M."/>
            <person name="Orosz E."/>
            <person name="Ouedraogo J.P."/>
            <person name="Overkamp K.M."/>
            <person name="Park H.-S."/>
            <person name="Perrone G."/>
            <person name="Piumi F."/>
            <person name="Punt P.J."/>
            <person name="Ram A.F."/>
            <person name="Ramon A."/>
            <person name="Rauscher S."/>
            <person name="Record E."/>
            <person name="Riano-Pachon D.M."/>
            <person name="Robert V."/>
            <person name="Roehrig J."/>
            <person name="Ruller R."/>
            <person name="Salamov A."/>
            <person name="Salih N.S."/>
            <person name="Samson R.A."/>
            <person name="Sandor E."/>
            <person name="Sanguinetti M."/>
            <person name="Schuetze T."/>
            <person name="Sepcic K."/>
            <person name="Shelest E."/>
            <person name="Sherlock G."/>
            <person name="Sophianopoulou V."/>
            <person name="Squina F.M."/>
            <person name="Sun H."/>
            <person name="Susca A."/>
            <person name="Todd R.B."/>
            <person name="Tsang A."/>
            <person name="Unkles S.E."/>
            <person name="van de Wiele N."/>
            <person name="van Rossen-Uffink D."/>
            <person name="Oliveira J.V."/>
            <person name="Vesth T.C."/>
            <person name="Visser J."/>
            <person name="Yu J.-H."/>
            <person name="Zhou M."/>
            <person name="Andersen M.R."/>
            <person name="Archer D.B."/>
            <person name="Baker S.E."/>
            <person name="Benoit I."/>
            <person name="Brakhage A.A."/>
            <person name="Braus G.H."/>
            <person name="Fischer R."/>
            <person name="Frisvad J.C."/>
            <person name="Goldman G.H."/>
            <person name="Houbraken J."/>
            <person name="Oakley B."/>
            <person name="Pocsi I."/>
            <person name="Scazzocchio C."/>
            <person name="Seiboth B."/>
            <person name="vanKuyk P.A."/>
            <person name="Wortman J."/>
            <person name="Dyer P.S."/>
            <person name="Grigoriev I.V."/>
        </authorList>
    </citation>
    <scope>NUCLEOTIDE SEQUENCE [LARGE SCALE GENOMIC DNA]</scope>
    <source>
        <strain evidence="2">CBS 106.47</strain>
    </source>
</reference>